<reference evidence="6" key="1">
    <citation type="journal article" date="2019" name="Int. J. Syst. Evol. Microbiol.">
        <title>The Global Catalogue of Microorganisms (GCM) 10K type strain sequencing project: providing services to taxonomists for standard genome sequencing and annotation.</title>
        <authorList>
            <consortium name="The Broad Institute Genomics Platform"/>
            <consortium name="The Broad Institute Genome Sequencing Center for Infectious Disease"/>
            <person name="Wu L."/>
            <person name="Ma J."/>
        </authorList>
    </citation>
    <scope>NUCLEOTIDE SEQUENCE [LARGE SCALE GENOMIC DNA]</scope>
    <source>
        <strain evidence="6">CGMCC 1.6375</strain>
    </source>
</reference>
<evidence type="ECO:0000256" key="1">
    <source>
        <dbReference type="ARBA" id="ARBA00023015"/>
    </source>
</evidence>
<gene>
    <name evidence="5" type="ORF">GCM10010967_18550</name>
</gene>
<dbReference type="Proteomes" id="UP000632339">
    <property type="component" value="Unassembled WGS sequence"/>
</dbReference>
<sequence length="305" mass="35208">MLLIMTSQYHDIESISGLHDYVGASKPKHPLISLIDNTQFYAQCPRELTAFRFGFYTISCKRIHGVLKYGKGHYDFSEGSLMFTAPWQVITGSIDEGGVEEGWALFIHPDLLNATELGQKMHQYSFFAYDVNEALHISEDEKLLIRDCVAKIEREYSQNIDKHTLRLITGNIELLLNYCDRFYDRQFYTRAKVSNDLVQHFERLLNDYFAEDTLIDKGLPNVRYFASELNLSPNYLSDLLNRFTGKTTQEHIHLRTIDKAKSLLWGTGHSISEIAYELGFEHPSHFTKIFKTKTGKSPSAFRNLN</sequence>
<keyword evidence="6" id="KW-1185">Reference proteome</keyword>
<keyword evidence="1" id="KW-0805">Transcription regulation</keyword>
<evidence type="ECO:0000256" key="3">
    <source>
        <dbReference type="ARBA" id="ARBA00023163"/>
    </source>
</evidence>
<dbReference type="Gene3D" id="1.10.10.60">
    <property type="entry name" value="Homeodomain-like"/>
    <property type="match status" value="1"/>
</dbReference>
<keyword evidence="3" id="KW-0804">Transcription</keyword>
<dbReference type="Pfam" id="PF12833">
    <property type="entry name" value="HTH_18"/>
    <property type="match status" value="1"/>
</dbReference>
<dbReference type="EMBL" id="BMLI01000001">
    <property type="protein sequence ID" value="GGM86541.1"/>
    <property type="molecule type" value="Genomic_DNA"/>
</dbReference>
<protein>
    <submittedName>
        <fullName evidence="5">AraC family transcriptional regulator</fullName>
    </submittedName>
</protein>
<evidence type="ECO:0000313" key="6">
    <source>
        <dbReference type="Proteomes" id="UP000632339"/>
    </source>
</evidence>
<name>A0ABQ2HPM0_9BACT</name>
<proteinExistence type="predicted"/>
<dbReference type="PANTHER" id="PTHR43280:SF32">
    <property type="entry name" value="TRANSCRIPTIONAL REGULATORY PROTEIN"/>
    <property type="match status" value="1"/>
</dbReference>
<accession>A0ABQ2HPM0</accession>
<evidence type="ECO:0000313" key="5">
    <source>
        <dbReference type="EMBL" id="GGM86541.1"/>
    </source>
</evidence>
<evidence type="ECO:0000256" key="2">
    <source>
        <dbReference type="ARBA" id="ARBA00023125"/>
    </source>
</evidence>
<keyword evidence="2" id="KW-0238">DNA-binding</keyword>
<dbReference type="SMART" id="SM00342">
    <property type="entry name" value="HTH_ARAC"/>
    <property type="match status" value="1"/>
</dbReference>
<dbReference type="InterPro" id="IPR009057">
    <property type="entry name" value="Homeodomain-like_sf"/>
</dbReference>
<comment type="caution">
    <text evidence="5">The sequence shown here is derived from an EMBL/GenBank/DDBJ whole genome shotgun (WGS) entry which is preliminary data.</text>
</comment>
<dbReference type="InterPro" id="IPR018060">
    <property type="entry name" value="HTH_AraC"/>
</dbReference>
<organism evidence="5 6">
    <name type="scientific">Dyadobacter beijingensis</name>
    <dbReference type="NCBI Taxonomy" id="365489"/>
    <lineage>
        <taxon>Bacteria</taxon>
        <taxon>Pseudomonadati</taxon>
        <taxon>Bacteroidota</taxon>
        <taxon>Cytophagia</taxon>
        <taxon>Cytophagales</taxon>
        <taxon>Spirosomataceae</taxon>
        <taxon>Dyadobacter</taxon>
    </lineage>
</organism>
<evidence type="ECO:0000259" key="4">
    <source>
        <dbReference type="PROSITE" id="PS01124"/>
    </source>
</evidence>
<dbReference type="InterPro" id="IPR020449">
    <property type="entry name" value="Tscrpt_reg_AraC-type_HTH"/>
</dbReference>
<feature type="domain" description="HTH araC/xylS-type" evidence="4">
    <location>
        <begin position="199"/>
        <end position="304"/>
    </location>
</feature>
<dbReference type="PROSITE" id="PS01124">
    <property type="entry name" value="HTH_ARAC_FAMILY_2"/>
    <property type="match status" value="1"/>
</dbReference>
<dbReference type="SUPFAM" id="SSF46689">
    <property type="entry name" value="Homeodomain-like"/>
    <property type="match status" value="1"/>
</dbReference>
<dbReference type="PRINTS" id="PR00032">
    <property type="entry name" value="HTHARAC"/>
</dbReference>
<dbReference type="PANTHER" id="PTHR43280">
    <property type="entry name" value="ARAC-FAMILY TRANSCRIPTIONAL REGULATOR"/>
    <property type="match status" value="1"/>
</dbReference>